<dbReference type="EMBL" id="AJ744850">
    <property type="protein sequence ID" value="CAG34025.1"/>
    <property type="molecule type" value="Genomic_DNA"/>
</dbReference>
<dbReference type="GO" id="GO:0005524">
    <property type="term" value="F:ATP binding"/>
    <property type="evidence" value="ECO:0007669"/>
    <property type="project" value="InterPro"/>
</dbReference>
<protein>
    <submittedName>
        <fullName evidence="1">Putative ribostamycin production protein</fullName>
    </submittedName>
</protein>
<name>Q2MFC8_STRRI</name>
<reference evidence="1" key="1">
    <citation type="submission" date="2004-06" db="EMBL/GenBank/DDBJ databases">
        <title>Analysis and comparison of biosynthetic gene clusters for the 2-deoxy-inosamine containing aminoglycoside antibiotics ribostamycin, neomycin, lividomycin, paromomycin and butirosin.</title>
        <authorList>
            <person name="Aboshanab K."/>
            <person name="Schmidt-Beissner H."/>
            <person name="Wehmeier U."/>
            <person name="Piepersberg W."/>
            <person name="Welzel K."/>
            <person name="Vente A."/>
        </authorList>
    </citation>
    <scope>NUCLEOTIDE SEQUENCE</scope>
    <source>
        <strain evidence="1">NRRL B-11466</strain>
    </source>
</reference>
<sequence length="1242" mass="133112">MDSPAIVGTAGGTARELPEETLEYGAKCARLLRLHRDPEFTEVALPVYPLDPADAREFLAATDTDGLSPKGLAVGYAAFLRERRPGLAARLREVCGDAPWIVRSSGAEDQQDNVNAGGYESLVCPRPDDLYATVAAVVFSGYGEHAVAQQRLADPGYHPSPIAAFAQPLVGDVDDGGAAVSPPVSPAETPLIGEADVAALGGLLTRLHHGFGMSRLDSEWVLETDAGTVSVTGLTELTPDGRLIGQLSLGFGFASAQRLGDSDNSLAWLTGLPGTTLWRGALLRHVETVWTHLVQVRPAAAFDPEPSLDVLTDACRDRWRGTCATAPVDILVPPRRVRASSFLTSVRLEEAWSRYLRLEPEQRQRLGHVLVERGGAAEHAAVMFRQEGLAVLRGRPEDIPETASYALADPWTQECYFGAGRPPAVETEQRRMSALPQGCRLLFAPADAADAAAGARADGTAPGPAAMPGASRLYRLPHLPPRVRDQIVLDSLLPTPDVFVRRGAEVASPAFTGRVAEALLDGGLPAERVAELLPETARAYVRGLSAARAAGAADVRTAVAVARLEAAGTVSDSALEAVLPLALALAGEGAPGTEAALALLDAVASLASSLHDLDVYTASERDEVLTRTVAALPLDDPARTVVLCRFAARSSAPPAETYRLVALAAGDEDFATRYLAAERARVDLSAADPMDAGRRGQALNDAYRAYVGAGVWGDGGDAVLLDLTRSDLIESYDSTLKRLLLELVDRPEPGPYRAYLDVLEQWLDLVGVFGLTDRERRAVAGFGAWVAAWREAPVPDGFALEEELTWGRLLELAADGVPVGADDGPNNPHQLHNALHQWLLARMPRYPADRAPSGVRELQRLSDRFGPGGNKLLRFTRAAVELDVPLGIHKASLVFRPDRVEGEWTEPPDVTEGEAGRLTGLTVLLDRCGTWFPELEFRCDRVLLAGTWTLQVEARPSAGAERFTLARMRLALGVFRTLFDGSYDFSYVPTAEVADLPEAFREPGWAEVFRALVDYRLAYDDAELFETLETLPLGTAIGMLCTDERIRAEVLAASAEGPEGALARLDAAWRRLAGTEDPAAWIAGHNLVQQLALLVAARFPDAAVAAFAAPQAAGWADVLGAALLPRADVRGAVVRAFARRPGGDGPLLRRAPWLVVSEANAADVARRLAAQPRAYRRCKQFLAHRYAEVLAEAGLLSGLVQDLEVVPYGDGPRREELLAEAVATAGGRIRRDIRTRPGMETA</sequence>
<dbReference type="InterPro" id="IPR013815">
    <property type="entry name" value="ATP_grasp_subdomain_1"/>
</dbReference>
<gene>
    <name evidence="1" type="primary">ribA</name>
</gene>
<dbReference type="AlphaFoldDB" id="Q2MFC8"/>
<evidence type="ECO:0000313" key="1">
    <source>
        <dbReference type="EMBL" id="CAG34025.1"/>
    </source>
</evidence>
<proteinExistence type="predicted"/>
<dbReference type="Gene3D" id="3.30.1490.20">
    <property type="entry name" value="ATP-grasp fold, A domain"/>
    <property type="match status" value="1"/>
</dbReference>
<accession>Q2MFC8</accession>
<organism evidence="1">
    <name type="scientific">Streptomyces ribosidificus</name>
    <dbReference type="NCBI Taxonomy" id="80859"/>
    <lineage>
        <taxon>Bacteria</taxon>
        <taxon>Bacillati</taxon>
        <taxon>Actinomycetota</taxon>
        <taxon>Actinomycetes</taxon>
        <taxon>Kitasatosporales</taxon>
        <taxon>Streptomycetaceae</taxon>
        <taxon>Streptomyces</taxon>
    </lineage>
</organism>